<accession>Q6AV05</accession>
<evidence type="ECO:0000313" key="2">
    <source>
        <dbReference type="EMBL" id="AAT77316.1"/>
    </source>
</evidence>
<dbReference type="Proteomes" id="UP000000763">
    <property type="component" value="Chromosome 5"/>
</dbReference>
<feature type="compositionally biased region" description="Gly residues" evidence="1">
    <location>
        <begin position="51"/>
        <end position="76"/>
    </location>
</feature>
<sequence length="76" mass="7484">MAAGTRARCQGRALGVPLSSHGASAFPTLQMTKQILSSPFSHNAGEERVGRGGGLRTIAGPAGGGGARRPTRGGGG</sequence>
<proteinExistence type="predicted"/>
<reference evidence="2" key="1">
    <citation type="submission" date="2004-07" db="EMBL/GenBank/DDBJ databases">
        <title>Oryza sativa BAC OJ1286_E05 genomic sequence.</title>
        <authorList>
            <person name="Chow T.-Y."/>
            <person name="Hsing Y.-I.C."/>
            <person name="Chen C.-S."/>
            <person name="Chen H.-H."/>
            <person name="Liu S.-M."/>
            <person name="Chao Y.-T."/>
            <person name="Chang S.-J."/>
            <person name="Chen H.-C."/>
            <person name="Chen S.-K."/>
            <person name="Chen T.-R."/>
            <person name="Chen Y.-L."/>
            <person name="Cheng C.-H."/>
            <person name="Chung C.-I."/>
            <person name="Han S.-Y."/>
            <person name="Hsiao S.-H."/>
            <person name="Hsiung J.-N."/>
            <person name="Hsu C.-H."/>
            <person name="Huang J.-J."/>
            <person name="Kau P.-I."/>
            <person name="Lee M.-C."/>
            <person name="Leu H.-L."/>
            <person name="Li Y.-F."/>
            <person name="Lin S.-J."/>
            <person name="Lin Y.-C."/>
            <person name="Wu S.-W."/>
            <person name="Yu C.-Y."/>
            <person name="Yu S.-W."/>
            <person name="Wu H.-P."/>
            <person name="Shaw J.-F."/>
        </authorList>
    </citation>
    <scope>NUCLEOTIDE SEQUENCE</scope>
</reference>
<organism evidence="3 4">
    <name type="scientific">Oryza sativa subsp. japonica</name>
    <name type="common">Rice</name>
    <dbReference type="NCBI Taxonomy" id="39947"/>
    <lineage>
        <taxon>Eukaryota</taxon>
        <taxon>Viridiplantae</taxon>
        <taxon>Streptophyta</taxon>
        <taxon>Embryophyta</taxon>
        <taxon>Tracheophyta</taxon>
        <taxon>Spermatophyta</taxon>
        <taxon>Magnoliopsida</taxon>
        <taxon>Liliopsida</taxon>
        <taxon>Poales</taxon>
        <taxon>Poaceae</taxon>
        <taxon>BOP clade</taxon>
        <taxon>Oryzoideae</taxon>
        <taxon>Oryzeae</taxon>
        <taxon>Oryzinae</taxon>
        <taxon>Oryza</taxon>
        <taxon>Oryza sativa</taxon>
    </lineage>
</organism>
<feature type="region of interest" description="Disordered" evidence="1">
    <location>
        <begin position="42"/>
        <end position="76"/>
    </location>
</feature>
<dbReference type="EMBL" id="AC104710">
    <property type="protein sequence ID" value="AAT77316.1"/>
    <property type="molecule type" value="Genomic_DNA"/>
</dbReference>
<evidence type="ECO:0000313" key="3">
    <source>
        <dbReference type="EMBL" id="AAT77337.1"/>
    </source>
</evidence>
<reference evidence="4" key="3">
    <citation type="journal article" date="2005" name="Nature">
        <title>The map-based sequence of the rice genome.</title>
        <authorList>
            <consortium name="International rice genome sequencing project (IRGSP)"/>
            <person name="Matsumoto T."/>
            <person name="Wu J."/>
            <person name="Kanamori H."/>
            <person name="Katayose Y."/>
            <person name="Fujisawa M."/>
            <person name="Namiki N."/>
            <person name="Mizuno H."/>
            <person name="Yamamoto K."/>
            <person name="Antonio B.A."/>
            <person name="Baba T."/>
            <person name="Sakata K."/>
            <person name="Nagamura Y."/>
            <person name="Aoki H."/>
            <person name="Arikawa K."/>
            <person name="Arita K."/>
            <person name="Bito T."/>
            <person name="Chiden Y."/>
            <person name="Fujitsuka N."/>
            <person name="Fukunaka R."/>
            <person name="Hamada M."/>
            <person name="Harada C."/>
            <person name="Hayashi A."/>
            <person name="Hijishita S."/>
            <person name="Honda M."/>
            <person name="Hosokawa S."/>
            <person name="Ichikawa Y."/>
            <person name="Idonuma A."/>
            <person name="Iijima M."/>
            <person name="Ikeda M."/>
            <person name="Ikeno M."/>
            <person name="Ito K."/>
            <person name="Ito S."/>
            <person name="Ito T."/>
            <person name="Ito Y."/>
            <person name="Ito Y."/>
            <person name="Iwabuchi A."/>
            <person name="Kamiya K."/>
            <person name="Karasawa W."/>
            <person name="Kurita K."/>
            <person name="Katagiri S."/>
            <person name="Kikuta A."/>
            <person name="Kobayashi H."/>
            <person name="Kobayashi N."/>
            <person name="Machita K."/>
            <person name="Maehara T."/>
            <person name="Masukawa M."/>
            <person name="Mizubayashi T."/>
            <person name="Mukai Y."/>
            <person name="Nagasaki H."/>
            <person name="Nagata Y."/>
            <person name="Naito S."/>
            <person name="Nakashima M."/>
            <person name="Nakama Y."/>
            <person name="Nakamichi Y."/>
            <person name="Nakamura M."/>
            <person name="Meguro A."/>
            <person name="Negishi M."/>
            <person name="Ohta I."/>
            <person name="Ohta T."/>
            <person name="Okamoto M."/>
            <person name="Ono N."/>
            <person name="Saji S."/>
            <person name="Sakaguchi M."/>
            <person name="Sakai K."/>
            <person name="Shibata M."/>
            <person name="Shimokawa T."/>
            <person name="Song J."/>
            <person name="Takazaki Y."/>
            <person name="Terasawa K."/>
            <person name="Tsugane M."/>
            <person name="Tsuji K."/>
            <person name="Ueda S."/>
            <person name="Waki K."/>
            <person name="Yamagata H."/>
            <person name="Yamamoto M."/>
            <person name="Yamamoto S."/>
            <person name="Yamane H."/>
            <person name="Yoshiki S."/>
            <person name="Yoshihara R."/>
            <person name="Yukawa K."/>
            <person name="Zhong H."/>
            <person name="Yano M."/>
            <person name="Yuan Q."/>
            <person name="Ouyang S."/>
            <person name="Liu J."/>
            <person name="Jones K.M."/>
            <person name="Gansberger K."/>
            <person name="Moffat K."/>
            <person name="Hill J."/>
            <person name="Bera J."/>
            <person name="Fadrosh D."/>
            <person name="Jin S."/>
            <person name="Johri S."/>
            <person name="Kim M."/>
            <person name="Overton L."/>
            <person name="Reardon M."/>
            <person name="Tsitrin T."/>
            <person name="Vuong H."/>
            <person name="Weaver B."/>
            <person name="Ciecko A."/>
            <person name="Tallon L."/>
            <person name="Jackson J."/>
            <person name="Pai G."/>
            <person name="Aken S.V."/>
            <person name="Utterback T."/>
            <person name="Reidmuller S."/>
            <person name="Feldblyum T."/>
            <person name="Hsiao J."/>
            <person name="Zismann V."/>
            <person name="Iobst S."/>
            <person name="de Vazeille A.R."/>
            <person name="Buell C.R."/>
            <person name="Ying K."/>
            <person name="Li Y."/>
            <person name="Lu T."/>
            <person name="Huang Y."/>
            <person name="Zhao Q."/>
            <person name="Feng Q."/>
            <person name="Zhang L."/>
            <person name="Zhu J."/>
            <person name="Weng Q."/>
            <person name="Mu J."/>
            <person name="Lu Y."/>
            <person name="Fan D."/>
            <person name="Liu Y."/>
            <person name="Guan J."/>
            <person name="Zhang Y."/>
            <person name="Yu S."/>
            <person name="Liu X."/>
            <person name="Zhang Y."/>
            <person name="Hong G."/>
            <person name="Han B."/>
            <person name="Choisne N."/>
            <person name="Demange N."/>
            <person name="Orjeda G."/>
            <person name="Samain S."/>
            <person name="Cattolico L."/>
            <person name="Pelletier E."/>
            <person name="Couloux A."/>
            <person name="Segurens B."/>
            <person name="Wincker P."/>
            <person name="D'Hont A."/>
            <person name="Scarpelli C."/>
            <person name="Weissenbach J."/>
            <person name="Salanoubat M."/>
            <person name="Quetier F."/>
            <person name="Yu Y."/>
            <person name="Kim H.R."/>
            <person name="Rambo T."/>
            <person name="Currie J."/>
            <person name="Collura K."/>
            <person name="Luo M."/>
            <person name="Yang T."/>
            <person name="Ammiraju J.S.S."/>
            <person name="Engler F."/>
            <person name="Soderlund C."/>
            <person name="Wing R.A."/>
            <person name="Palmer L.E."/>
            <person name="de la Bastide M."/>
            <person name="Spiegel L."/>
            <person name="Nascimento L."/>
            <person name="Zutavern T."/>
            <person name="O'Shaughnessy A."/>
            <person name="Dike S."/>
            <person name="Dedhia N."/>
            <person name="Preston R."/>
            <person name="Balija V."/>
            <person name="McCombie W.R."/>
            <person name="Chow T."/>
            <person name="Chen H."/>
            <person name="Chung M."/>
            <person name="Chen C."/>
            <person name="Shaw J."/>
            <person name="Wu H."/>
            <person name="Hsiao K."/>
            <person name="Chao Y."/>
            <person name="Chu M."/>
            <person name="Cheng C."/>
            <person name="Hour A."/>
            <person name="Lee P."/>
            <person name="Lin S."/>
            <person name="Lin Y."/>
            <person name="Liou J."/>
            <person name="Liu S."/>
            <person name="Hsing Y."/>
            <person name="Raghuvanshi S."/>
            <person name="Mohanty A."/>
            <person name="Bharti A.K."/>
            <person name="Gaur A."/>
            <person name="Gupta V."/>
            <person name="Kumar D."/>
            <person name="Ravi V."/>
            <person name="Vij S."/>
            <person name="Kapur A."/>
            <person name="Khurana P."/>
            <person name="Khurana P."/>
            <person name="Khurana J.P."/>
            <person name="Tyagi A.K."/>
            <person name="Gaikwad K."/>
            <person name="Singh A."/>
            <person name="Dalal V."/>
            <person name="Srivastava S."/>
            <person name="Dixit A."/>
            <person name="Pal A.K."/>
            <person name="Ghazi I.A."/>
            <person name="Yadav M."/>
            <person name="Pandit A."/>
            <person name="Bhargava A."/>
            <person name="Sureshbabu K."/>
            <person name="Batra K."/>
            <person name="Sharma T.R."/>
            <person name="Mohapatra T."/>
            <person name="Singh N.K."/>
            <person name="Messing J."/>
            <person name="Nelson A.B."/>
            <person name="Fuks G."/>
            <person name="Kavchok S."/>
            <person name="Keizer G."/>
            <person name="Linton E."/>
            <person name="Llaca V."/>
            <person name="Song R."/>
            <person name="Tanyolac B."/>
            <person name="Young S."/>
            <person name="Ho-Il K."/>
            <person name="Hahn J.H."/>
            <person name="Sangsakoo G."/>
            <person name="Vanavichit A."/>
            <person name="de Mattos Luiz.A.T."/>
            <person name="Zimmer P.D."/>
            <person name="Malone G."/>
            <person name="Dellagostin O."/>
            <person name="de Oliveira A.C."/>
            <person name="Bevan M."/>
            <person name="Bancroft I."/>
            <person name="Minx P."/>
            <person name="Cordum H."/>
            <person name="Wilson R."/>
            <person name="Cheng Z."/>
            <person name="Jin W."/>
            <person name="Jiang J."/>
            <person name="Leong S.A."/>
            <person name="Iwama H."/>
            <person name="Gojobori T."/>
            <person name="Itoh T."/>
            <person name="Niimura Y."/>
            <person name="Fujii Y."/>
            <person name="Habara T."/>
            <person name="Sakai H."/>
            <person name="Sato Y."/>
            <person name="Wilson G."/>
            <person name="Kumar K."/>
            <person name="McCouch S."/>
            <person name="Juretic N."/>
            <person name="Hoen D."/>
            <person name="Wright S."/>
            <person name="Bruskiewich R."/>
            <person name="Bureau T."/>
            <person name="Miyao A."/>
            <person name="Hirochika H."/>
            <person name="Nishikawa T."/>
            <person name="Kadowaki K."/>
            <person name="Sugiura M."/>
            <person name="Burr B."/>
            <person name="Sasaki T."/>
        </authorList>
    </citation>
    <scope>NUCLEOTIDE SEQUENCE [LARGE SCALE GENOMIC DNA]</scope>
    <source>
        <strain evidence="4">cv. Nipponbare</strain>
    </source>
</reference>
<protein>
    <submittedName>
        <fullName evidence="3">Uncharacterized protein</fullName>
    </submittedName>
</protein>
<name>Q6AV05_ORYSJ</name>
<gene>
    <name evidence="2" type="ORF">OJ1286_E05.6</name>
    <name evidence="3" type="ORF">OJ1354_D07.16</name>
</gene>
<evidence type="ECO:0000256" key="1">
    <source>
        <dbReference type="SAM" id="MobiDB-lite"/>
    </source>
</evidence>
<reference evidence="3" key="2">
    <citation type="submission" date="2004-07" db="EMBL/GenBank/DDBJ databases">
        <title>Oryza sativa BAC OJ1354_D07 genomic sequence.</title>
        <authorList>
            <person name="Chow T.-Y."/>
            <person name="Hsing Y.-I.C."/>
            <person name="Chen C.-S."/>
            <person name="Chen H.-H."/>
            <person name="Liu S.-M."/>
            <person name="Chao Y.-T."/>
            <person name="Chang S.-J."/>
            <person name="Chen H.-C."/>
            <person name="Chen S.-K."/>
            <person name="Chen T.-R."/>
            <person name="Chen Y.-L."/>
            <person name="Cheng C.-H."/>
            <person name="Chung C.-I."/>
            <person name="Han S.-Y."/>
            <person name="Hsiao S.-H."/>
            <person name="Hsiung J.-N."/>
            <person name="Hsu C.-H."/>
            <person name="Huang J.-J."/>
            <person name="Kau P.-I."/>
            <person name="Lee M.-C."/>
            <person name="Leu H.-L."/>
            <person name="Li Y.-F."/>
            <person name="Lin S.-J."/>
            <person name="Lin Y.-C."/>
            <person name="Wu S.-W."/>
            <person name="Yu C.-Y."/>
            <person name="Yu S.-W."/>
            <person name="Wu H.-P."/>
            <person name="Shaw J.-F."/>
        </authorList>
    </citation>
    <scope>NUCLEOTIDE SEQUENCE</scope>
</reference>
<evidence type="ECO:0000313" key="4">
    <source>
        <dbReference type="Proteomes" id="UP000000763"/>
    </source>
</evidence>
<dbReference type="EMBL" id="AC108501">
    <property type="protein sequence ID" value="AAT77337.1"/>
    <property type="molecule type" value="Genomic_DNA"/>
</dbReference>
<reference evidence="4" key="4">
    <citation type="journal article" date="2008" name="Nucleic Acids Res.">
        <title>The rice annotation project database (RAP-DB): 2008 update.</title>
        <authorList>
            <consortium name="The rice annotation project (RAP)"/>
        </authorList>
    </citation>
    <scope>GENOME REANNOTATION</scope>
    <source>
        <strain evidence="4">cv. Nipponbare</strain>
    </source>
</reference>
<dbReference type="AlphaFoldDB" id="Q6AV05"/>